<dbReference type="PANTHER" id="PTHR21512:SF5">
    <property type="entry name" value="TRAFFICKING PROTEIN PARTICLE COMPLEX SUBUNIT 9"/>
    <property type="match status" value="1"/>
</dbReference>
<proteinExistence type="predicted"/>
<evidence type="ECO:0000259" key="5">
    <source>
        <dbReference type="Pfam" id="PF26251"/>
    </source>
</evidence>
<feature type="domain" description="Trs120/TRAPPC9 N-terminal" evidence="4">
    <location>
        <begin position="4"/>
        <end position="369"/>
    </location>
</feature>
<evidence type="ECO:0000256" key="1">
    <source>
        <dbReference type="ARBA" id="ARBA00004555"/>
    </source>
</evidence>
<comment type="subcellular location">
    <subcellularLocation>
        <location evidence="1">Golgi apparatus</location>
    </subcellularLocation>
</comment>
<dbReference type="InterPro" id="IPR058563">
    <property type="entry name" value="Trs120_TRAPPC9_N"/>
</dbReference>
<feature type="compositionally biased region" description="Low complexity" evidence="3">
    <location>
        <begin position="240"/>
        <end position="250"/>
    </location>
</feature>
<dbReference type="InterPro" id="IPR058564">
    <property type="entry name" value="TPR_TRAPPC9_Trs120"/>
</dbReference>
<dbReference type="GeneID" id="96010619"/>
<sequence length="1251" mass="135231">MDRFSPVAAAHVRVLVLPVGRIERDTFLRFVRRLQDEAAIIQYQDLKDHVGDSNFLLSPRKFERGCLLLNYTTSSVSEAVLNLSPYDIFREPLLVVGVVRGLGEDEEEARKELKAATDFLRERHPRVVHRHLLVLQEGEDKGFGKSDSAALVEQALQSGHPSLTNAMHGLAIRFLRELSTYVQAMQASPSIPTPGQTARSLQRVSWMRDADSKSASGSGYGTPRDVSSPPPGEDGPSRPPSRSLTSPSNSIDQNPSPNTAAGVLARSDSNRGHNARASSQDRVALQGFGTNTSAEKTKKRGKARVNIVVGSLYMMAGMWMEALQLLTEHTGQARILQDHLWCAKGLENIVVCQLLQAWAEIDFQVPTLCQQVVEKSLSKQTAQRFSADNPGESATTREATLRRLSGLLPDLVRQIVILYRSNEGPLELPSLIVCEATVRLSKLLAMLHNNSGTLNKSALEQIVSAEASDRPLSATSPGVALKTSTNQSSRLLAGSAIAEVLVTGMPTNDDSIAVQDHLTILGGVASVYSILRMDRKKAMTIKELVVRLTAALNQARKLGAAEMGIHPAASLSAEHGAESLTASIKESGGLLNMIADVANIYGVHLIGGSADPNDKDSDQHLQNTRARAFGGEGMKFGTLRDLLALCEASPDPYGILRLIASFFASAGPRGAVDNGAEDGGVSIAQDEQAHLASTISRTIGVSKQLGLKGTQAEYWDPYLLRGITFSPRQTAVELIDWAKLKGARPSTSDLNPGNPLLYDPNARRQATAEQSAVLVQGEPIDCLLTLQNPYEVGLDIESIQLVTEGAEMKAAHGTIHIAPAKLQQISISVTPSTTGKAQIKGCRVKMTSFREQYFPIIRKPWSEQRSLVVKHLGQDARSGDHDPKQKLTEAETATVTVEVISNLPTLALRGTSLVESSLMLLEGEKHTFEAIVENTTDQNASILDVVGSAAGLYVAKESVAVINPKESAMITLEVVGRAGMSHLRADVFYAGPGKNVEFARMLSVPITVTVNAALQAHHLDVSESDADDLICVSFDLGNAWPKSVSFSCSTFNSDSWDTQYESSMAPGEVQRIYLKLRRWVHETKPDQPSPDELRKVLLDRFRITWSVDARNGHVPLHNLALPAEAIDTLRGPSIAVQLSLQDKQPASIGSFLTLRATIRNRSTRSAPLLVELLPRLGGAAPEDRRRAVAGSLSRFVAALEAGESKVVDFAFCPLLVGRLVLTATAREALSLCEGEEGEVLGESRRLVVAVA</sequence>
<dbReference type="GO" id="GO:0005802">
    <property type="term" value="C:trans-Golgi network"/>
    <property type="evidence" value="ECO:0007669"/>
    <property type="project" value="TreeGrafter"/>
</dbReference>
<gene>
    <name evidence="8" type="ORF">WHR41_09177</name>
</gene>
<dbReference type="Pfam" id="PF26251">
    <property type="entry name" value="TPR_TRAPPC9-Trs120"/>
    <property type="match status" value="1"/>
</dbReference>
<accession>A0AB34KF00</accession>
<dbReference type="AlphaFoldDB" id="A0AB34KF00"/>
<dbReference type="RefSeq" id="XP_069225202.1">
    <property type="nucleotide sequence ID" value="XM_069377781.1"/>
</dbReference>
<name>A0AB34KF00_9PEZI</name>
<dbReference type="EMBL" id="JAAQHG020000069">
    <property type="protein sequence ID" value="KAL1582095.1"/>
    <property type="molecule type" value="Genomic_DNA"/>
</dbReference>
<evidence type="ECO:0000259" key="6">
    <source>
        <dbReference type="Pfam" id="PF26254"/>
    </source>
</evidence>
<evidence type="ECO:0000259" key="7">
    <source>
        <dbReference type="Pfam" id="PF26283"/>
    </source>
</evidence>
<reference evidence="8 9" key="1">
    <citation type="journal article" date="2020" name="Microbiol. Resour. Announc.">
        <title>Draft Genome Sequence of a Cladosporium Species Isolated from the Mesophotic Ascidian Didemnum maculosum.</title>
        <authorList>
            <person name="Gioti A."/>
            <person name="Siaperas R."/>
            <person name="Nikolaivits E."/>
            <person name="Le Goff G."/>
            <person name="Ouazzani J."/>
            <person name="Kotoulas G."/>
            <person name="Topakas E."/>
        </authorList>
    </citation>
    <scope>NUCLEOTIDE SEQUENCE [LARGE SCALE GENOMIC DNA]</scope>
    <source>
        <strain evidence="8 9">TM138-S3</strain>
    </source>
</reference>
<dbReference type="Proteomes" id="UP000803884">
    <property type="component" value="Unassembled WGS sequence"/>
</dbReference>
<dbReference type="InterPro" id="IPR058568">
    <property type="entry name" value="Ig_TRAPPC9_Trs120_4th"/>
</dbReference>
<dbReference type="Pfam" id="PF26283">
    <property type="entry name" value="Ig_TRAPPC9-Trs120_4th"/>
    <property type="match status" value="1"/>
</dbReference>
<dbReference type="InterPro" id="IPR013935">
    <property type="entry name" value="Trs120_TRAPPC9"/>
</dbReference>
<protein>
    <recommendedName>
        <fullName evidence="10">Hypercellular protein HypA</fullName>
    </recommendedName>
</protein>
<feature type="domain" description="Trs120/TRAPPC9 fourth Ig-like" evidence="7">
    <location>
        <begin position="1141"/>
        <end position="1230"/>
    </location>
</feature>
<keyword evidence="9" id="KW-1185">Reference proteome</keyword>
<evidence type="ECO:0000259" key="4">
    <source>
        <dbReference type="Pfam" id="PF08626"/>
    </source>
</evidence>
<evidence type="ECO:0000256" key="2">
    <source>
        <dbReference type="ARBA" id="ARBA00023034"/>
    </source>
</evidence>
<evidence type="ECO:0000313" key="9">
    <source>
        <dbReference type="Proteomes" id="UP000803884"/>
    </source>
</evidence>
<feature type="region of interest" description="Disordered" evidence="3">
    <location>
        <begin position="187"/>
        <end position="296"/>
    </location>
</feature>
<dbReference type="Pfam" id="PF26280">
    <property type="entry name" value="Ig_TRAPPC9-Trs120_2nd"/>
    <property type="match status" value="2"/>
</dbReference>
<feature type="domain" description="Trs120/TRAPPC9 TPR region" evidence="5">
    <location>
        <begin position="405"/>
        <end position="705"/>
    </location>
</feature>
<feature type="compositionally biased region" description="Polar residues" evidence="3">
    <location>
        <begin position="187"/>
        <end position="203"/>
    </location>
</feature>
<dbReference type="Pfam" id="PF26254">
    <property type="entry name" value="Ig_TRAPPC9-Trs120_1st"/>
    <property type="match status" value="1"/>
</dbReference>
<evidence type="ECO:0000256" key="3">
    <source>
        <dbReference type="SAM" id="MobiDB-lite"/>
    </source>
</evidence>
<dbReference type="InterPro" id="IPR058565">
    <property type="entry name" value="Ig_TRAPPC9_Trs120_1st"/>
</dbReference>
<dbReference type="PANTHER" id="PTHR21512">
    <property type="entry name" value="TRAFFICKING PROTEIN PARTICLE COMPLEX SUBUNIT 9"/>
    <property type="match status" value="1"/>
</dbReference>
<comment type="caution">
    <text evidence="8">The sequence shown here is derived from an EMBL/GenBank/DDBJ whole genome shotgun (WGS) entry which is preliminary data.</text>
</comment>
<organism evidence="8 9">
    <name type="scientific">Cladosporium halotolerans</name>
    <dbReference type="NCBI Taxonomy" id="1052096"/>
    <lineage>
        <taxon>Eukaryota</taxon>
        <taxon>Fungi</taxon>
        <taxon>Dikarya</taxon>
        <taxon>Ascomycota</taxon>
        <taxon>Pezizomycotina</taxon>
        <taxon>Dothideomycetes</taxon>
        <taxon>Dothideomycetidae</taxon>
        <taxon>Cladosporiales</taxon>
        <taxon>Cladosporiaceae</taxon>
        <taxon>Cladosporium</taxon>
    </lineage>
</organism>
<evidence type="ECO:0008006" key="10">
    <source>
        <dbReference type="Google" id="ProtNLM"/>
    </source>
</evidence>
<feature type="compositionally biased region" description="Pro residues" evidence="3">
    <location>
        <begin position="228"/>
        <end position="239"/>
    </location>
</feature>
<feature type="domain" description="Trs120/TRAPPC9 first Ig-like" evidence="6">
    <location>
        <begin position="721"/>
        <end position="897"/>
    </location>
</feature>
<dbReference type="Pfam" id="PF08626">
    <property type="entry name" value="TRAPPC9-Trs120"/>
    <property type="match status" value="1"/>
</dbReference>
<keyword evidence="2" id="KW-0333">Golgi apparatus</keyword>
<evidence type="ECO:0000313" key="8">
    <source>
        <dbReference type="EMBL" id="KAL1582095.1"/>
    </source>
</evidence>